<keyword evidence="1" id="KW-0479">Metal-binding</keyword>
<reference evidence="5 6" key="1">
    <citation type="submission" date="2024-01" db="EMBL/GenBank/DDBJ databases">
        <title>The diversity of rhizobia nodulating Mimosa spp. in eleven states of Brazil covering several biomes is determined by host plant, location, and edaphic factors.</title>
        <authorList>
            <person name="Rouws L."/>
            <person name="Barauna A."/>
            <person name="Beukes C."/>
            <person name="De Faria S.M."/>
            <person name="Gross E."/>
            <person name="Dos Reis Junior F.B."/>
            <person name="Simon M."/>
            <person name="Maluk M."/>
            <person name="Odee D.W."/>
            <person name="Kenicer G."/>
            <person name="Young J.P.W."/>
            <person name="Reis V.M."/>
            <person name="Zilli J."/>
            <person name="James E.K."/>
        </authorList>
    </citation>
    <scope>NUCLEOTIDE SEQUENCE [LARGE SCALE GENOMIC DNA]</scope>
    <source>
        <strain evidence="5 6">JPY77</strain>
    </source>
</reference>
<evidence type="ECO:0000313" key="5">
    <source>
        <dbReference type="EMBL" id="MEM5286007.1"/>
    </source>
</evidence>
<dbReference type="InterPro" id="IPR005000">
    <property type="entry name" value="Aldolase/citrate-lyase_domain"/>
</dbReference>
<proteinExistence type="predicted"/>
<evidence type="ECO:0000256" key="1">
    <source>
        <dbReference type="ARBA" id="ARBA00022723"/>
    </source>
</evidence>
<keyword evidence="6" id="KW-1185">Reference proteome</keyword>
<dbReference type="PANTHER" id="PTHR30502:SF4">
    <property type="entry name" value="5-KETO-4-DEOXY-D-GLUCARATE ALDOLASE"/>
    <property type="match status" value="1"/>
</dbReference>
<dbReference type="EC" id="4.1.2.20" evidence="5"/>
<sequence length="261" mass="27926">MALSSPYQPLPNGFRAALRNRERLIGCWSSLASPIVTELFGGIGFDWILLDAEHAPNDELTLIPQLMALKDSRSAPIVRPPANDSVIIKRMLDAGFFNLLIPFVDSADDARRAVAATRYPPQGIRGVSVGHRGNRFGSVTDYLQVVNDNICVVVQIESRAAVSAIDEILAVEGVDGVFVGPSDLAAAYGHLGNANHADVQATIAHVFERAKAAGKPCGILAHVQQDADRYLDMGATMVSVCADMGLLRSAALGVRQHFMPA</sequence>
<dbReference type="EMBL" id="JAZHGC010000007">
    <property type="protein sequence ID" value="MEM5286007.1"/>
    <property type="molecule type" value="Genomic_DNA"/>
</dbReference>
<evidence type="ECO:0000256" key="3">
    <source>
        <dbReference type="ARBA" id="ARBA00045074"/>
    </source>
</evidence>
<dbReference type="GO" id="GO:0008672">
    <property type="term" value="F:2-dehydro-3-deoxyglucarate aldolase activity"/>
    <property type="evidence" value="ECO:0007669"/>
    <property type="project" value="UniProtKB-EC"/>
</dbReference>
<dbReference type="RefSeq" id="WP_201647253.1">
    <property type="nucleotide sequence ID" value="NZ_CAJHCS010000001.1"/>
</dbReference>
<dbReference type="NCBIfam" id="NF007849">
    <property type="entry name" value="PRK10558.1"/>
    <property type="match status" value="1"/>
</dbReference>
<dbReference type="Gene3D" id="3.20.20.60">
    <property type="entry name" value="Phosphoenolpyruvate-binding domains"/>
    <property type="match status" value="1"/>
</dbReference>
<dbReference type="PANTHER" id="PTHR30502">
    <property type="entry name" value="2-KETO-3-DEOXY-L-RHAMNONATE ALDOLASE"/>
    <property type="match status" value="1"/>
</dbReference>
<dbReference type="InterPro" id="IPR015813">
    <property type="entry name" value="Pyrv/PenolPyrv_kinase-like_dom"/>
</dbReference>
<feature type="domain" description="HpcH/HpaI aldolase/citrate lyase" evidence="4">
    <location>
        <begin position="25"/>
        <end position="249"/>
    </location>
</feature>
<accession>A0ABU9Q9C3</accession>
<dbReference type="InterPro" id="IPR040442">
    <property type="entry name" value="Pyrv_kinase-like_dom_sf"/>
</dbReference>
<evidence type="ECO:0000256" key="2">
    <source>
        <dbReference type="ARBA" id="ARBA00023239"/>
    </source>
</evidence>
<protein>
    <submittedName>
        <fullName evidence="5">2-dehydro-3-deoxyglucarate aldolase</fullName>
        <ecNumber evidence="5">4.1.2.20</ecNumber>
    </submittedName>
</protein>
<evidence type="ECO:0000259" key="4">
    <source>
        <dbReference type="Pfam" id="PF03328"/>
    </source>
</evidence>
<comment type="catalytic activity">
    <reaction evidence="3">
        <text>D-glyceraldehyde + pyruvate = 2-dehydro-3-deoxy-L-galactonate</text>
        <dbReference type="Rhea" id="RHEA:80055"/>
        <dbReference type="ChEBI" id="CHEBI:15361"/>
        <dbReference type="ChEBI" id="CHEBI:17378"/>
        <dbReference type="ChEBI" id="CHEBI:75545"/>
    </reaction>
</comment>
<comment type="caution">
    <text evidence="5">The sequence shown here is derived from an EMBL/GenBank/DDBJ whole genome shotgun (WGS) entry which is preliminary data.</text>
</comment>
<keyword evidence="2 5" id="KW-0456">Lyase</keyword>
<evidence type="ECO:0000313" key="6">
    <source>
        <dbReference type="Proteomes" id="UP001494588"/>
    </source>
</evidence>
<dbReference type="InterPro" id="IPR050251">
    <property type="entry name" value="HpcH-HpaI_aldolase"/>
</dbReference>
<gene>
    <name evidence="5" type="primary">garL</name>
    <name evidence="5" type="ORF">V4C55_09810</name>
</gene>
<organism evidence="5 6">
    <name type="scientific">Paraburkholderia sabiae</name>
    <dbReference type="NCBI Taxonomy" id="273251"/>
    <lineage>
        <taxon>Bacteria</taxon>
        <taxon>Pseudomonadati</taxon>
        <taxon>Pseudomonadota</taxon>
        <taxon>Betaproteobacteria</taxon>
        <taxon>Burkholderiales</taxon>
        <taxon>Burkholderiaceae</taxon>
        <taxon>Paraburkholderia</taxon>
    </lineage>
</organism>
<dbReference type="Proteomes" id="UP001494588">
    <property type="component" value="Unassembled WGS sequence"/>
</dbReference>
<dbReference type="Pfam" id="PF03328">
    <property type="entry name" value="HpcH_HpaI"/>
    <property type="match status" value="1"/>
</dbReference>
<dbReference type="SUPFAM" id="SSF51621">
    <property type="entry name" value="Phosphoenolpyruvate/pyruvate domain"/>
    <property type="match status" value="1"/>
</dbReference>
<name>A0ABU9Q9C3_9BURK</name>